<dbReference type="EMBL" id="QGMH01000098">
    <property type="protein sequence ID" value="TVY25345.1"/>
    <property type="molecule type" value="Genomic_DNA"/>
</dbReference>
<proteinExistence type="predicted"/>
<organism evidence="2 3">
    <name type="scientific">Lachnellula hyalina</name>
    <dbReference type="NCBI Taxonomy" id="1316788"/>
    <lineage>
        <taxon>Eukaryota</taxon>
        <taxon>Fungi</taxon>
        <taxon>Dikarya</taxon>
        <taxon>Ascomycota</taxon>
        <taxon>Pezizomycotina</taxon>
        <taxon>Leotiomycetes</taxon>
        <taxon>Helotiales</taxon>
        <taxon>Lachnaceae</taxon>
        <taxon>Lachnellula</taxon>
    </lineage>
</organism>
<evidence type="ECO:0000313" key="2">
    <source>
        <dbReference type="EMBL" id="TVY25345.1"/>
    </source>
</evidence>
<dbReference type="PANTHER" id="PTHR34587:SF1">
    <property type="entry name" value="CIRCUMSPOROZOITE PROTEIN"/>
    <property type="match status" value="1"/>
</dbReference>
<dbReference type="PANTHER" id="PTHR34587">
    <property type="entry name" value="VWFA DOMAIN-CONTAINING PROTEIN"/>
    <property type="match status" value="1"/>
</dbReference>
<protein>
    <recommendedName>
        <fullName evidence="4">Cell wall mannoprotein</fullName>
    </recommendedName>
</protein>
<gene>
    <name evidence="2" type="ORF">LHYA1_G005388</name>
</gene>
<accession>A0A8H8TYG0</accession>
<evidence type="ECO:0008006" key="4">
    <source>
        <dbReference type="Google" id="ProtNLM"/>
    </source>
</evidence>
<dbReference type="InterPro" id="IPR053216">
    <property type="entry name" value="Appressorial_penetr-assoc"/>
</dbReference>
<dbReference type="AlphaFoldDB" id="A0A8H8TYG0"/>
<feature type="chain" id="PRO_5034610396" description="Cell wall mannoprotein" evidence="1">
    <location>
        <begin position="18"/>
        <end position="509"/>
    </location>
</feature>
<reference evidence="2 3" key="1">
    <citation type="submission" date="2018-05" db="EMBL/GenBank/DDBJ databases">
        <title>Genome sequencing and assembly of the regulated plant pathogen Lachnellula willkommii and related sister species for the development of diagnostic species identification markers.</title>
        <authorList>
            <person name="Giroux E."/>
            <person name="Bilodeau G."/>
        </authorList>
    </citation>
    <scope>NUCLEOTIDE SEQUENCE [LARGE SCALE GENOMIC DNA]</scope>
    <source>
        <strain evidence="2 3">CBS 185.66</strain>
    </source>
</reference>
<dbReference type="Proteomes" id="UP000431533">
    <property type="component" value="Unassembled WGS sequence"/>
</dbReference>
<dbReference type="GeneID" id="41985586"/>
<dbReference type="RefSeq" id="XP_031004133.1">
    <property type="nucleotide sequence ID" value="XM_031150334.1"/>
</dbReference>
<keyword evidence="1" id="KW-0732">Signal</keyword>
<name>A0A8H8TYG0_9HELO</name>
<feature type="signal peptide" evidence="1">
    <location>
        <begin position="1"/>
        <end position="17"/>
    </location>
</feature>
<comment type="caution">
    <text evidence="2">The sequence shown here is derived from an EMBL/GenBank/DDBJ whole genome shotgun (WGS) entry which is preliminary data.</text>
</comment>
<evidence type="ECO:0000256" key="1">
    <source>
        <dbReference type="SAM" id="SignalP"/>
    </source>
</evidence>
<dbReference type="OrthoDB" id="2153847at2759"/>
<sequence length="509" mass="49982">MKYESLSLIALIGLTSAAPMPAAENTIPRYILRAREVPQEHSHNRFIAGTNANLDLNNPAGIVDAVFGLLGNAAAASGAGTITDLDCLHQATADQAFTNAKAAGNVTGQSDALLYAALERNTGSVGLASVSCTETAVNPEIQAVQQHQDPASAGAAATNKAIVLALAQQLSSIGANPQDALLSGTFAPGSVTDTTGAGNTCDTADDVEGCIFSQNLLVNDATAAEIDAAVAGGSTAVASNSTAVSGSAASSSSATKATKAAKGAAKATSSASAVAAAATPASSAASTGSKESQHHYLLAITNNVLANVQTFTGTLGGAPPPVVSSAGTRPFSVNGDTFVNAGAALQRSCSVQNNACADAVNSGGSGSVSDCNTQETACNAAAAAKKVKSRAALDFFVASHRRATALKASASNSTASTTTSTGTIINSFLANVQTFTGTLGGAAPAVVQGTGARPFTVNGDTFVNQAAALQRSCSVQNTACSNAANSGSLAGTTVGDCNTQEAACNAAAA</sequence>
<evidence type="ECO:0000313" key="3">
    <source>
        <dbReference type="Proteomes" id="UP000431533"/>
    </source>
</evidence>
<keyword evidence="3" id="KW-1185">Reference proteome</keyword>